<dbReference type="GO" id="GO:0047405">
    <property type="term" value="F:pyrimidine-5'-nucleotide nucleosidase activity"/>
    <property type="evidence" value="ECO:0007669"/>
    <property type="project" value="UniProtKB-EC"/>
</dbReference>
<dbReference type="FunFam" id="3.40.50.450:FF:000007">
    <property type="entry name" value="LOG family protein ygdH"/>
    <property type="match status" value="1"/>
</dbReference>
<evidence type="ECO:0000256" key="4">
    <source>
        <dbReference type="ARBA" id="ARBA00022801"/>
    </source>
</evidence>
<dbReference type="Pfam" id="PF03641">
    <property type="entry name" value="Lysine_decarbox"/>
    <property type="match status" value="1"/>
</dbReference>
<evidence type="ECO:0000256" key="8">
    <source>
        <dbReference type="ARBA" id="ARBA00051083"/>
    </source>
</evidence>
<evidence type="ECO:0000256" key="7">
    <source>
        <dbReference type="ARBA" id="ARBA00050647"/>
    </source>
</evidence>
<comment type="catalytic activity">
    <reaction evidence="8">
        <text>GMP + H2O = guanine + D-ribose 5-phosphate</text>
        <dbReference type="Rhea" id="RHEA:52708"/>
        <dbReference type="ChEBI" id="CHEBI:15377"/>
        <dbReference type="ChEBI" id="CHEBI:16235"/>
        <dbReference type="ChEBI" id="CHEBI:58115"/>
        <dbReference type="ChEBI" id="CHEBI:78346"/>
    </reaction>
</comment>
<dbReference type="GO" id="GO:0005829">
    <property type="term" value="C:cytosol"/>
    <property type="evidence" value="ECO:0007669"/>
    <property type="project" value="TreeGrafter"/>
</dbReference>
<dbReference type="EC" id="3.2.2.10" evidence="12"/>
<dbReference type="InterPro" id="IPR037153">
    <property type="entry name" value="PpnN-like_sf"/>
</dbReference>
<dbReference type="SUPFAM" id="SSF102405">
    <property type="entry name" value="MCP/YpsA-like"/>
    <property type="match status" value="1"/>
</dbReference>
<evidence type="ECO:0000256" key="10">
    <source>
        <dbReference type="ARBA" id="ARBA00052189"/>
    </source>
</evidence>
<evidence type="ECO:0000256" key="14">
    <source>
        <dbReference type="ARBA" id="ARBA00078101"/>
    </source>
</evidence>
<dbReference type="NCBIfam" id="NF038390">
    <property type="entry name" value="Nsidase_PpnN"/>
    <property type="match status" value="1"/>
</dbReference>
<evidence type="ECO:0000259" key="19">
    <source>
        <dbReference type="Pfam" id="PF11892"/>
    </source>
</evidence>
<evidence type="ECO:0000313" key="21">
    <source>
        <dbReference type="EMBL" id="RML27707.1"/>
    </source>
</evidence>
<comment type="catalytic activity">
    <reaction evidence="10">
        <text>CMP + H2O = cytosine + D-ribose 5-phosphate</text>
        <dbReference type="Rhea" id="RHEA:30075"/>
        <dbReference type="ChEBI" id="CHEBI:15377"/>
        <dbReference type="ChEBI" id="CHEBI:16040"/>
        <dbReference type="ChEBI" id="CHEBI:60377"/>
        <dbReference type="ChEBI" id="CHEBI:78346"/>
        <dbReference type="EC" id="3.2.2.10"/>
    </reaction>
</comment>
<evidence type="ECO:0000256" key="9">
    <source>
        <dbReference type="ARBA" id="ARBA00052113"/>
    </source>
</evidence>
<comment type="catalytic activity">
    <reaction evidence="7">
        <text>UMP + H2O = D-ribose 5-phosphate + uracil</text>
        <dbReference type="Rhea" id="RHEA:52704"/>
        <dbReference type="ChEBI" id="CHEBI:15377"/>
        <dbReference type="ChEBI" id="CHEBI:17568"/>
        <dbReference type="ChEBI" id="CHEBI:57865"/>
        <dbReference type="ChEBI" id="CHEBI:78346"/>
    </reaction>
</comment>
<dbReference type="PANTHER" id="PTHR43393:SF1">
    <property type="entry name" value="PYRIMIDINE_PURINE NUCLEOTIDE 5'-MONOPHOSPHATE NUCLEOSIDASE"/>
    <property type="match status" value="1"/>
</dbReference>
<feature type="domain" description="Pyrimidine/purine nucleotide 5'-monophosphate nucleosidase N-terminal" evidence="20">
    <location>
        <begin position="132"/>
        <end position="238"/>
    </location>
</feature>
<evidence type="ECO:0000256" key="1">
    <source>
        <dbReference type="ARBA" id="ARBA00000274"/>
    </source>
</evidence>
<evidence type="ECO:0000256" key="13">
    <source>
        <dbReference type="ARBA" id="ARBA00073719"/>
    </source>
</evidence>
<dbReference type="FunFam" id="3.30.1850.10:FF:000001">
    <property type="entry name" value="LOG family protein YgdH"/>
    <property type="match status" value="1"/>
</dbReference>
<dbReference type="EC" id="3.2.2.4" evidence="3"/>
<evidence type="ECO:0000256" key="3">
    <source>
        <dbReference type="ARBA" id="ARBA00011985"/>
    </source>
</evidence>
<accession>A0AB74AA22</accession>
<evidence type="ECO:0000256" key="18">
    <source>
        <dbReference type="ARBA" id="ARBA00083890"/>
    </source>
</evidence>
<evidence type="ECO:0000256" key="15">
    <source>
        <dbReference type="ARBA" id="ARBA00082430"/>
    </source>
</evidence>
<dbReference type="InterPro" id="IPR049788">
    <property type="entry name" value="PpnN"/>
</dbReference>
<evidence type="ECO:0000313" key="22">
    <source>
        <dbReference type="Proteomes" id="UP000267978"/>
    </source>
</evidence>
<protein>
    <recommendedName>
        <fullName evidence="13">Pyrimidine/purine nucleotide 5'-monophosphate nucleosidase</fullName>
        <ecNumber evidence="12">3.2.2.10</ecNumber>
        <ecNumber evidence="3">3.2.2.4</ecNumber>
    </recommendedName>
    <alternativeName>
        <fullName evidence="5">AMP nucleosidase</fullName>
    </alternativeName>
    <alternativeName>
        <fullName evidence="16">CMP nucleosidase</fullName>
    </alternativeName>
    <alternativeName>
        <fullName evidence="15">GMP nucleosidase</fullName>
    </alternativeName>
    <alternativeName>
        <fullName evidence="17">IMP nucleosidase</fullName>
    </alternativeName>
    <alternativeName>
        <fullName evidence="18">UMP nucleosidase</fullName>
    </alternativeName>
    <alternativeName>
        <fullName evidence="14">dTMP nucleosidase</fullName>
    </alternativeName>
</protein>
<dbReference type="AlphaFoldDB" id="A0AB74AA22"/>
<dbReference type="Gene3D" id="3.40.50.450">
    <property type="match status" value="1"/>
</dbReference>
<dbReference type="InterPro" id="IPR027820">
    <property type="entry name" value="PpnN_N"/>
</dbReference>
<evidence type="ECO:0000256" key="11">
    <source>
        <dbReference type="ARBA" id="ARBA00052586"/>
    </source>
</evidence>
<comment type="catalytic activity">
    <reaction evidence="6">
        <text>dTMP + H2O = 2-deoxy-D-ribose 5-phosphate + thymine</text>
        <dbReference type="Rhea" id="RHEA:52712"/>
        <dbReference type="ChEBI" id="CHEBI:15377"/>
        <dbReference type="ChEBI" id="CHEBI:17821"/>
        <dbReference type="ChEBI" id="CHEBI:62877"/>
        <dbReference type="ChEBI" id="CHEBI:63528"/>
    </reaction>
</comment>
<evidence type="ECO:0000256" key="16">
    <source>
        <dbReference type="ARBA" id="ARBA00082596"/>
    </source>
</evidence>
<keyword evidence="4" id="KW-0378">Hydrolase</keyword>
<evidence type="ECO:0000256" key="2">
    <source>
        <dbReference type="ARBA" id="ARBA00006763"/>
    </source>
</evidence>
<evidence type="ECO:0000256" key="12">
    <source>
        <dbReference type="ARBA" id="ARBA00066754"/>
    </source>
</evidence>
<dbReference type="Proteomes" id="UP000267978">
    <property type="component" value="Unassembled WGS sequence"/>
</dbReference>
<gene>
    <name evidence="21" type="ORF">ALQ98_04902</name>
</gene>
<dbReference type="InterPro" id="IPR052341">
    <property type="entry name" value="LOG_family_nucleotidases"/>
</dbReference>
<dbReference type="PANTHER" id="PTHR43393">
    <property type="entry name" value="CYTOKININ RIBOSIDE 5'-MONOPHOSPHATE PHOSPHORIBOHYDROLASE"/>
    <property type="match status" value="1"/>
</dbReference>
<dbReference type="GO" id="GO:0008714">
    <property type="term" value="F:AMP nucleosidase activity"/>
    <property type="evidence" value="ECO:0007669"/>
    <property type="project" value="UniProtKB-EC"/>
</dbReference>
<organism evidence="21 22">
    <name type="scientific">Pseudomonas syringae pv. lapsa</name>
    <dbReference type="NCBI Taxonomy" id="199201"/>
    <lineage>
        <taxon>Bacteria</taxon>
        <taxon>Pseudomonadati</taxon>
        <taxon>Pseudomonadota</taxon>
        <taxon>Gammaproteobacteria</taxon>
        <taxon>Pseudomonadales</taxon>
        <taxon>Pseudomonadaceae</taxon>
        <taxon>Pseudomonas</taxon>
        <taxon>Pseudomonas syringae</taxon>
    </lineage>
</organism>
<comment type="caution">
    <text evidence="21">The sequence shown here is derived from an EMBL/GenBank/DDBJ whole genome shotgun (WGS) entry which is preliminary data.</text>
</comment>
<proteinExistence type="inferred from homology"/>
<comment type="catalytic activity">
    <reaction evidence="9">
        <text>IMP + H2O = hypoxanthine + D-ribose 5-phosphate</text>
        <dbReference type="Rhea" id="RHEA:20469"/>
        <dbReference type="ChEBI" id="CHEBI:15377"/>
        <dbReference type="ChEBI" id="CHEBI:17368"/>
        <dbReference type="ChEBI" id="CHEBI:58053"/>
        <dbReference type="ChEBI" id="CHEBI:78346"/>
    </reaction>
</comment>
<reference evidence="21 22" key="1">
    <citation type="submission" date="2018-08" db="EMBL/GenBank/DDBJ databases">
        <title>Recombination of ecologically and evolutionarily significant loci maintains genetic cohesion in the Pseudomonas syringae species complex.</title>
        <authorList>
            <person name="Dillon M."/>
            <person name="Thakur S."/>
            <person name="Almeida R.N.D."/>
            <person name="Weir B.S."/>
            <person name="Guttman D.S."/>
        </authorList>
    </citation>
    <scope>NUCLEOTIDE SEQUENCE [LARGE SCALE GENOMIC DNA]</scope>
    <source>
        <strain evidence="21 22">ICMP 3946</strain>
    </source>
</reference>
<comment type="catalytic activity">
    <reaction evidence="11">
        <text>a pyrimidine ribonucleoside 5'-phosphate + H2O = a pyrimidine nucleobase + D-ribose 5-phosphate</text>
        <dbReference type="Rhea" id="RHEA:13425"/>
        <dbReference type="ChEBI" id="CHEBI:15377"/>
        <dbReference type="ChEBI" id="CHEBI:26432"/>
        <dbReference type="ChEBI" id="CHEBI:78346"/>
        <dbReference type="ChEBI" id="CHEBI:138238"/>
        <dbReference type="EC" id="3.2.2.10"/>
    </reaction>
</comment>
<dbReference type="Gene3D" id="3.30.1850.10">
    <property type="entry name" value="MoCo carrier protein-like"/>
    <property type="match status" value="1"/>
</dbReference>
<comment type="catalytic activity">
    <reaction evidence="1">
        <text>AMP + H2O = D-ribose 5-phosphate + adenine</text>
        <dbReference type="Rhea" id="RHEA:20129"/>
        <dbReference type="ChEBI" id="CHEBI:15377"/>
        <dbReference type="ChEBI" id="CHEBI:16708"/>
        <dbReference type="ChEBI" id="CHEBI:78346"/>
        <dbReference type="ChEBI" id="CHEBI:456215"/>
        <dbReference type="EC" id="3.2.2.4"/>
    </reaction>
</comment>
<dbReference type="InterPro" id="IPR021826">
    <property type="entry name" value="PpnN_C"/>
</dbReference>
<dbReference type="Pfam" id="PF11892">
    <property type="entry name" value="PpnN_C"/>
    <property type="match status" value="1"/>
</dbReference>
<evidence type="ECO:0000259" key="20">
    <source>
        <dbReference type="Pfam" id="PF14793"/>
    </source>
</evidence>
<sequence>MQLLPGRNVCLSGALKKHLMIPFMQAVQKVHQLTDSVKGVRFTIARCPRQNSAARSAKQVPAFKRIRLPIQYCDDAQRLKQGTSAVRRLLSRPSAVEKAPQGRMFSIFAILMLDCIALMENRMIPRQVINATVSPKGSLETLSQREVQQLSAAGSGSTYTLFRQCALAILNTGAHVDNAKTILEAYESFEVRIHQQDRGVRLELLNAPADAFVDGEMIASTREMLFSALRDIVYTESELDSQRIDLSNSQGITDYVFHLLRNARTLRAGVEPKMVVCWGGHSINTEEYKYTKKVGHELGLRSLDICTGCGPGVMKGPMKGATIAHAKQRIVGGRYLGLTEPGIIAAEAPNPIVNELVILPDIEKRLEAFVRVGHGIIIFPGGAGTAEEFLYLLGILMHPDNKDVPFPVILTGPKNTEPYLQQLHAFVGATLGEEAQRHYQIIIDNPADVARQMTQGLKEVKQFRRERNDAFHFNWLLKIEESFQHPFDPTHENMSRLQLNHDVPTHELAANLRRAFSGIVAGNVKDKGIRLIEQHGPYQIHGDPSIMGPLDKLLQAFVDQHRMKLPGGAAYVPCYQVVT</sequence>
<feature type="domain" description="Pyrimidine/purine nucleotide 5'-monophosphate nucleosidase C-terminal" evidence="19">
    <location>
        <begin position="458"/>
        <end position="578"/>
    </location>
</feature>
<comment type="similarity">
    <text evidence="2">Belongs to the LOG family.</text>
</comment>
<dbReference type="Pfam" id="PF14793">
    <property type="entry name" value="DUF4478"/>
    <property type="match status" value="1"/>
</dbReference>
<evidence type="ECO:0000256" key="6">
    <source>
        <dbReference type="ARBA" id="ARBA00050093"/>
    </source>
</evidence>
<evidence type="ECO:0000256" key="17">
    <source>
        <dbReference type="ARBA" id="ARBA00083539"/>
    </source>
</evidence>
<name>A0AB74AA22_PSESX</name>
<dbReference type="InterPro" id="IPR031100">
    <property type="entry name" value="LOG_fam"/>
</dbReference>
<dbReference type="EMBL" id="RBNO01000030">
    <property type="protein sequence ID" value="RML27707.1"/>
    <property type="molecule type" value="Genomic_DNA"/>
</dbReference>
<evidence type="ECO:0000256" key="5">
    <source>
        <dbReference type="ARBA" id="ARBA00031983"/>
    </source>
</evidence>